<dbReference type="AlphaFoldDB" id="A0A806KP61"/>
<dbReference type="SMART" id="SM00471">
    <property type="entry name" value="HDc"/>
    <property type="match status" value="1"/>
</dbReference>
<dbReference type="InterPro" id="IPR003607">
    <property type="entry name" value="HD/PDEase_dom"/>
</dbReference>
<evidence type="ECO:0000313" key="2">
    <source>
        <dbReference type="EMBL" id="AGS52459.1"/>
    </source>
</evidence>
<dbReference type="EMBL" id="JQ844195">
    <property type="protein sequence ID" value="AGS52459.1"/>
    <property type="molecule type" value="Genomic_DNA"/>
</dbReference>
<keyword evidence="2" id="KW-0378">Hydrolase</keyword>
<dbReference type="PANTHER" id="PTHR45228">
    <property type="entry name" value="CYCLIC DI-GMP PHOSPHODIESTERASE TM_0186-RELATED"/>
    <property type="match status" value="1"/>
</dbReference>
<dbReference type="InterPro" id="IPR011006">
    <property type="entry name" value="CheY-like_superfamily"/>
</dbReference>
<dbReference type="Pfam" id="PF13487">
    <property type="entry name" value="HD_5"/>
    <property type="match status" value="1"/>
</dbReference>
<proteinExistence type="predicted"/>
<dbReference type="InterPro" id="IPR052020">
    <property type="entry name" value="Cyclic_di-GMP/3'3'-cGAMP_PDE"/>
</dbReference>
<organism evidence="2">
    <name type="scientific">uncultured bacterium contig00103</name>
    <dbReference type="NCBI Taxonomy" id="1181570"/>
    <lineage>
        <taxon>Bacteria</taxon>
        <taxon>environmental samples</taxon>
    </lineage>
</organism>
<dbReference type="SUPFAM" id="SSF109604">
    <property type="entry name" value="HD-domain/PDEase-like"/>
    <property type="match status" value="1"/>
</dbReference>
<dbReference type="SUPFAM" id="SSF52172">
    <property type="entry name" value="CheY-like"/>
    <property type="match status" value="1"/>
</dbReference>
<accession>A0A806KP61</accession>
<dbReference type="InterPro" id="IPR037522">
    <property type="entry name" value="HD_GYP_dom"/>
</dbReference>
<dbReference type="CDD" id="cd00077">
    <property type="entry name" value="HDc"/>
    <property type="match status" value="1"/>
</dbReference>
<dbReference type="Gene3D" id="1.10.3210.10">
    <property type="entry name" value="Hypothetical protein af1432"/>
    <property type="match status" value="1"/>
</dbReference>
<feature type="domain" description="HD-GYP" evidence="1">
    <location>
        <begin position="122"/>
        <end position="320"/>
    </location>
</feature>
<evidence type="ECO:0000259" key="1">
    <source>
        <dbReference type="PROSITE" id="PS51832"/>
    </source>
</evidence>
<dbReference type="GO" id="GO:0016787">
    <property type="term" value="F:hydrolase activity"/>
    <property type="evidence" value="ECO:0007669"/>
    <property type="project" value="UniProtKB-KW"/>
</dbReference>
<protein>
    <submittedName>
        <fullName evidence="2">Response regulator receiver modulated metal dependent phosphohydrolase</fullName>
    </submittedName>
</protein>
<reference evidence="2" key="1">
    <citation type="submission" date="2012-03" db="EMBL/GenBank/DDBJ databases">
        <title>Functional metagenomics reveals considerable lignocellulase gene clusters in the gut microbiome of a wood-feeding higher termite.</title>
        <authorList>
            <person name="Liu N."/>
        </authorList>
    </citation>
    <scope>NUCLEOTIDE SEQUENCE</scope>
</reference>
<dbReference type="PROSITE" id="PS51832">
    <property type="entry name" value="HD_GYP"/>
    <property type="match status" value="1"/>
</dbReference>
<sequence length="320" mass="36536">MERILLISEKPEKWEYFEKKLSGFYKFASANPRETIDFSAETIVATDEIENIKNILTKEKKRPPIIFFGNSGDLETEIKARKLGAADFFYIPFDKELLLFHMKYVSETSNLIRWMQQIRRETNNLQENMARTIAETVESRDENTGGHIFRTATFIGLLGDEFVENGTITKDELNLIVRAAPLHDVGKIGVCDSILLKPGPLTDSERMEMMSHAEKGAALIKKMQKRFESHLYLQYAYDIALNHHEHFDGTGYPSGKKGEEIPFSARLMSVVDVYDALVSDRIYRKGIPKEQATKIICGASGAQFDPVVIEAFDRCKDYML</sequence>
<name>A0A806KP61_9BACT</name>